<organism evidence="2">
    <name type="scientific">viral metagenome</name>
    <dbReference type="NCBI Taxonomy" id="1070528"/>
    <lineage>
        <taxon>unclassified sequences</taxon>
        <taxon>metagenomes</taxon>
        <taxon>organismal metagenomes</taxon>
    </lineage>
</organism>
<evidence type="ECO:0000313" key="2">
    <source>
        <dbReference type="EMBL" id="QHT29219.1"/>
    </source>
</evidence>
<feature type="region of interest" description="Disordered" evidence="1">
    <location>
        <begin position="84"/>
        <end position="117"/>
    </location>
</feature>
<dbReference type="EMBL" id="MN738872">
    <property type="protein sequence ID" value="QHT29219.1"/>
    <property type="molecule type" value="Genomic_DNA"/>
</dbReference>
<accession>A0A6C0ELP8</accession>
<protein>
    <submittedName>
        <fullName evidence="2">Uncharacterized protein</fullName>
    </submittedName>
</protein>
<proteinExistence type="predicted"/>
<evidence type="ECO:0000256" key="1">
    <source>
        <dbReference type="SAM" id="MobiDB-lite"/>
    </source>
</evidence>
<reference evidence="2" key="1">
    <citation type="journal article" date="2020" name="Nature">
        <title>Giant virus diversity and host interactions through global metagenomics.</title>
        <authorList>
            <person name="Schulz F."/>
            <person name="Roux S."/>
            <person name="Paez-Espino D."/>
            <person name="Jungbluth S."/>
            <person name="Walsh D.A."/>
            <person name="Denef V.J."/>
            <person name="McMahon K.D."/>
            <person name="Konstantinidis K.T."/>
            <person name="Eloe-Fadrosh E.A."/>
            <person name="Kyrpides N.C."/>
            <person name="Woyke T."/>
        </authorList>
    </citation>
    <scope>NUCLEOTIDE SEQUENCE</scope>
    <source>
        <strain evidence="2">GVMAG-M-3300001351-8</strain>
    </source>
</reference>
<sequence>MSFCSVKIVKKFKIIKKSTNITLNSSNDINRDTSLDIKKLLMGKDKAPIKEKPINNQTVELIVRKIDNPDTEKQFDLYKELEVGPGKSPEVAPDVDPEKNLEVEPEVDPEKNPEVDTDSIPDDHYIGLIFIRGYCINKENIPKSKKTIFINKTQIYAKLGSIPIIKLDQDLISENFKYKKHIRKIANDEYLIKNKYISSIKLFQTYGNYHIYGIIVNNTKSLSNGLTINNSDNLDYSWDTILDFYYKEKENLEPTQAEIYTNLNNSKHINRAYKNIDPNLPDYINNYTIYYKHILEMLKGVEQ</sequence>
<feature type="compositionally biased region" description="Basic and acidic residues" evidence="1">
    <location>
        <begin position="96"/>
        <end position="114"/>
    </location>
</feature>
<name>A0A6C0ELP8_9ZZZZ</name>
<dbReference type="AlphaFoldDB" id="A0A6C0ELP8"/>